<reference evidence="3" key="1">
    <citation type="submission" date="2022-11" db="UniProtKB">
        <authorList>
            <consortium name="WormBaseParasite"/>
        </authorList>
    </citation>
    <scope>IDENTIFICATION</scope>
</reference>
<keyword evidence="1" id="KW-0812">Transmembrane</keyword>
<dbReference type="WBParaSite" id="PSU_v2.g13806.t1">
    <property type="protein sequence ID" value="PSU_v2.g13806.t1"/>
    <property type="gene ID" value="PSU_v2.g13806"/>
</dbReference>
<evidence type="ECO:0000256" key="1">
    <source>
        <dbReference type="SAM" id="Phobius"/>
    </source>
</evidence>
<proteinExistence type="predicted"/>
<keyword evidence="2" id="KW-1185">Reference proteome</keyword>
<sequence length="96" mass="10991">MAKFIFYFAIIIGCFWVFGNAVIDDEKCKDKVNNLVESHSPKDIPYPAKILNFTGTVYDSEQNPTCSNKQPTVLMPGWVRLLGGELNIFIICFYQY</sequence>
<feature type="transmembrane region" description="Helical" evidence="1">
    <location>
        <begin position="6"/>
        <end position="23"/>
    </location>
</feature>
<accession>A0A914Y3J6</accession>
<name>A0A914Y3J6_9BILA</name>
<dbReference type="AlphaFoldDB" id="A0A914Y3J6"/>
<protein>
    <submittedName>
        <fullName evidence="3">Uncharacterized protein</fullName>
    </submittedName>
</protein>
<dbReference type="Proteomes" id="UP000887577">
    <property type="component" value="Unplaced"/>
</dbReference>
<organism evidence="2 3">
    <name type="scientific">Panagrolaimus superbus</name>
    <dbReference type="NCBI Taxonomy" id="310955"/>
    <lineage>
        <taxon>Eukaryota</taxon>
        <taxon>Metazoa</taxon>
        <taxon>Ecdysozoa</taxon>
        <taxon>Nematoda</taxon>
        <taxon>Chromadorea</taxon>
        <taxon>Rhabditida</taxon>
        <taxon>Tylenchina</taxon>
        <taxon>Panagrolaimomorpha</taxon>
        <taxon>Panagrolaimoidea</taxon>
        <taxon>Panagrolaimidae</taxon>
        <taxon>Panagrolaimus</taxon>
    </lineage>
</organism>
<keyword evidence="1" id="KW-1133">Transmembrane helix</keyword>
<keyword evidence="1" id="KW-0472">Membrane</keyword>
<evidence type="ECO:0000313" key="3">
    <source>
        <dbReference type="WBParaSite" id="PSU_v2.g13806.t1"/>
    </source>
</evidence>
<evidence type="ECO:0000313" key="2">
    <source>
        <dbReference type="Proteomes" id="UP000887577"/>
    </source>
</evidence>